<feature type="region of interest" description="Disordered" evidence="1">
    <location>
        <begin position="198"/>
        <end position="217"/>
    </location>
</feature>
<proteinExistence type="predicted"/>
<dbReference type="PANTHER" id="PTHR21521">
    <property type="entry name" value="AMUN, ISOFORM A"/>
    <property type="match status" value="1"/>
</dbReference>
<name>A0AAV3QS42_LITER</name>
<dbReference type="EMBL" id="BAABME010005573">
    <property type="protein sequence ID" value="GAA0166021.1"/>
    <property type="molecule type" value="Genomic_DNA"/>
</dbReference>
<reference evidence="2 3" key="1">
    <citation type="submission" date="2024-01" db="EMBL/GenBank/DDBJ databases">
        <title>The complete chloroplast genome sequence of Lithospermum erythrorhizon: insights into the phylogenetic relationship among Boraginaceae species and the maternal lineages of purple gromwells.</title>
        <authorList>
            <person name="Okada T."/>
            <person name="Watanabe K."/>
        </authorList>
    </citation>
    <scope>NUCLEOTIDE SEQUENCE [LARGE SCALE GENOMIC DNA]</scope>
</reference>
<evidence type="ECO:0000313" key="3">
    <source>
        <dbReference type="Proteomes" id="UP001454036"/>
    </source>
</evidence>
<keyword evidence="3" id="KW-1185">Reference proteome</keyword>
<dbReference type="PANTHER" id="PTHR21521:SF0">
    <property type="entry name" value="AMUN, ISOFORM A"/>
    <property type="match status" value="1"/>
</dbReference>
<sequence>MNLSFNSSDPTLWKEALASYAARIESLKPELTPLDTFYTSALPGLLKARSPKPHITQPELSQIMQWKLKRGKWRPRLMKLVESLKDEEVKEASKKAMKAMPDVGQAVRELSVLKGVGPATASAVLAAYAPNVVPFMSDEAMEASIGNSKDYTLKQYLVFLEKLQEKAKELTEAGELFTPSDVERALWSAAVGAKQKVSPQKSDEVKLATKSKRKRKS</sequence>
<gene>
    <name evidence="2" type="ORF">LIER_21274</name>
</gene>
<comment type="caution">
    <text evidence="2">The sequence shown here is derived from an EMBL/GenBank/DDBJ whole genome shotgun (WGS) entry which is preliminary data.</text>
</comment>
<evidence type="ECO:0000256" key="1">
    <source>
        <dbReference type="SAM" id="MobiDB-lite"/>
    </source>
</evidence>
<evidence type="ECO:0000313" key="2">
    <source>
        <dbReference type="EMBL" id="GAA0166021.1"/>
    </source>
</evidence>
<dbReference type="AlphaFoldDB" id="A0AAV3QS42"/>
<dbReference type="Proteomes" id="UP001454036">
    <property type="component" value="Unassembled WGS sequence"/>
</dbReference>
<organism evidence="2 3">
    <name type="scientific">Lithospermum erythrorhizon</name>
    <name type="common">Purple gromwell</name>
    <name type="synonym">Lithospermum officinale var. erythrorhizon</name>
    <dbReference type="NCBI Taxonomy" id="34254"/>
    <lineage>
        <taxon>Eukaryota</taxon>
        <taxon>Viridiplantae</taxon>
        <taxon>Streptophyta</taxon>
        <taxon>Embryophyta</taxon>
        <taxon>Tracheophyta</taxon>
        <taxon>Spermatophyta</taxon>
        <taxon>Magnoliopsida</taxon>
        <taxon>eudicotyledons</taxon>
        <taxon>Gunneridae</taxon>
        <taxon>Pentapetalae</taxon>
        <taxon>asterids</taxon>
        <taxon>lamiids</taxon>
        <taxon>Boraginales</taxon>
        <taxon>Boraginaceae</taxon>
        <taxon>Boraginoideae</taxon>
        <taxon>Lithospermeae</taxon>
        <taxon>Lithospermum</taxon>
    </lineage>
</organism>
<accession>A0AAV3QS42</accession>
<protein>
    <submittedName>
        <fullName evidence="2">Uncharacterized protein</fullName>
    </submittedName>
</protein>